<keyword evidence="3" id="KW-1185">Reference proteome</keyword>
<reference evidence="2" key="1">
    <citation type="submission" date="2019-11" db="EMBL/GenBank/DDBJ databases">
        <title>Leishmania tarentolae CDS.</title>
        <authorList>
            <person name="Goto Y."/>
            <person name="Yamagishi J."/>
        </authorList>
    </citation>
    <scope>NUCLEOTIDE SEQUENCE [LARGE SCALE GENOMIC DNA]</scope>
    <source>
        <strain evidence="2">Parrot Tar II</strain>
    </source>
</reference>
<dbReference type="OrthoDB" id="266191at2759"/>
<accession>A0A640KNK5</accession>
<protein>
    <submittedName>
        <fullName evidence="2">Uncharacterized protein</fullName>
    </submittedName>
</protein>
<feature type="region of interest" description="Disordered" evidence="1">
    <location>
        <begin position="142"/>
        <end position="166"/>
    </location>
</feature>
<feature type="compositionally biased region" description="Low complexity" evidence="1">
    <location>
        <begin position="64"/>
        <end position="79"/>
    </location>
</feature>
<feature type="compositionally biased region" description="Low complexity" evidence="1">
    <location>
        <begin position="34"/>
        <end position="56"/>
    </location>
</feature>
<dbReference type="Proteomes" id="UP000419144">
    <property type="component" value="Unassembled WGS sequence"/>
</dbReference>
<dbReference type="AlphaFoldDB" id="A0A640KNK5"/>
<sequence length="256" mass="28600">MGRHNHSEDMDGRCCFGFLSVCFPGLRAPAQRCTSQERSTTSSGSSRSIETNSISSDAIDTSDESSPSGELESSSSELWSSMDNLQTTCSADSEVTSEDSDPQERVRRATASFLQWKNKEYVPLSEDEKRVIKEYRKVVAQEDGSHESMRAPQHRRRASKKPMMREGKRTVLDVPAEDGALIERRRRNIRFVAAMVASKEVDVHNNEFVVVEETGEKVPELPRRASILRKSSMADLAEEPPAFREDLSSNPPEGEG</sequence>
<dbReference type="VEuPathDB" id="TriTrypDB:LtaPh_3132800"/>
<feature type="compositionally biased region" description="Basic residues" evidence="1">
    <location>
        <begin position="152"/>
        <end position="162"/>
    </location>
</feature>
<proteinExistence type="predicted"/>
<evidence type="ECO:0000313" key="3">
    <source>
        <dbReference type="Proteomes" id="UP000419144"/>
    </source>
</evidence>
<comment type="caution">
    <text evidence="2">The sequence shown here is derived from an EMBL/GenBank/DDBJ whole genome shotgun (WGS) entry which is preliminary data.</text>
</comment>
<feature type="region of interest" description="Disordered" evidence="1">
    <location>
        <begin position="87"/>
        <end position="106"/>
    </location>
</feature>
<feature type="region of interest" description="Disordered" evidence="1">
    <location>
        <begin position="231"/>
        <end position="256"/>
    </location>
</feature>
<dbReference type="EMBL" id="BLBS01000047">
    <property type="protein sequence ID" value="GET91286.1"/>
    <property type="molecule type" value="Genomic_DNA"/>
</dbReference>
<evidence type="ECO:0000313" key="2">
    <source>
        <dbReference type="EMBL" id="GET91286.1"/>
    </source>
</evidence>
<name>A0A640KNK5_LEITA</name>
<feature type="region of interest" description="Disordered" evidence="1">
    <location>
        <begin position="32"/>
        <end position="79"/>
    </location>
</feature>
<gene>
    <name evidence="2" type="ORF">LtaPh_3132800</name>
</gene>
<evidence type="ECO:0000256" key="1">
    <source>
        <dbReference type="SAM" id="MobiDB-lite"/>
    </source>
</evidence>
<organism evidence="2 3">
    <name type="scientific">Leishmania tarentolae</name>
    <name type="common">Sauroleishmania tarentolae</name>
    <dbReference type="NCBI Taxonomy" id="5689"/>
    <lineage>
        <taxon>Eukaryota</taxon>
        <taxon>Discoba</taxon>
        <taxon>Euglenozoa</taxon>
        <taxon>Kinetoplastea</taxon>
        <taxon>Metakinetoplastina</taxon>
        <taxon>Trypanosomatida</taxon>
        <taxon>Trypanosomatidae</taxon>
        <taxon>Leishmaniinae</taxon>
        <taxon>Leishmania</taxon>
        <taxon>lizard Leishmania</taxon>
    </lineage>
</organism>